<keyword evidence="1" id="KW-0863">Zinc-finger</keyword>
<dbReference type="Proteomes" id="UP001217089">
    <property type="component" value="Unassembled WGS sequence"/>
</dbReference>
<dbReference type="Gene3D" id="3.40.960.10">
    <property type="entry name" value="VSR Endonuclease"/>
    <property type="match status" value="1"/>
</dbReference>
<dbReference type="PANTHER" id="PTHR33206">
    <property type="entry name" value="PROTEIN CBG10425"/>
    <property type="match status" value="1"/>
</dbReference>
<reference evidence="3 4" key="1">
    <citation type="submission" date="2022-12" db="EMBL/GenBank/DDBJ databases">
        <title>Chromosome-level genome of Tegillarca granosa.</title>
        <authorList>
            <person name="Kim J."/>
        </authorList>
    </citation>
    <scope>NUCLEOTIDE SEQUENCE [LARGE SCALE GENOMIC DNA]</scope>
    <source>
        <strain evidence="3">Teg-2019</strain>
        <tissue evidence="3">Adductor muscle</tissue>
    </source>
</reference>
<gene>
    <name evidence="3" type="ORF">KUTeg_012371</name>
</gene>
<name>A0ABQ9EZB8_TEGGR</name>
<keyword evidence="1" id="KW-0479">Metal-binding</keyword>
<dbReference type="InterPro" id="IPR011335">
    <property type="entry name" value="Restrct_endonuc-II-like"/>
</dbReference>
<comment type="caution">
    <text evidence="3">The sequence shown here is derived from an EMBL/GenBank/DDBJ whole genome shotgun (WGS) entry which is preliminary data.</text>
</comment>
<protein>
    <recommendedName>
        <fullName evidence="2">C2H2-type domain-containing protein</fullName>
    </recommendedName>
</protein>
<keyword evidence="4" id="KW-1185">Reference proteome</keyword>
<sequence>MLQGELRSVYYTEEGYAFSVYKSRGRYESSMYVNLYQNHASYINNFATYAQKFQCQMCQRLFNRSNKLRVHQKTCTKQTTFKYPGGFHQAQLSIFDKLDEFGIHVSQKERTFEWFIVYDFEAMLQKTDQKQTDYLQWTAQHVPISVSICSNVEGYTDAMCFIDPNQERLVEQMIAAMSEISEKVIEMAGKKWEYVLKQLNEKIENSENKEDLKKLYASFQSYISQVPVLGFNSAKYDLNLIKKSIAKKLNLHDEGHAFVVKKNNSYTCIASKSLKFLDISQYLAAGSSYAKFLKAYQIEEEKGFFPYEWFDTPQKLDFPELPPHSAFYSSLKGGNINDQEYELCRTVWRENEMKTFQDFLVYYNNLDVKPFVAAVEKLQTFYFEKGIDVFKTAISVPGVARQLLFKTAKEKNVTFALFDERNADLYQTIKNNITGGVSQIFTRYHSAQKTKIRGQKTCGTILGFDANALYLWAIGQPMPVGEFVRRKAPLFKPEVRDHHMAAYYWMNYLIEKDHLQILHKLNNGKEVRIGNYPVDGFSPASAPHEKATVFQFHGCYFHGHQCELTNNIKNKKWHESKDEKYKKTQEITQFLTNQGYNVIEMWECQFKQYKKQHPDIYDFINKQRPNFYQSHKHSVTENQILQSVVDETLFGMVEVDIEVPDQWPSYFRHESMTPFEYFSEMCPLFCNTEVPYEMIGKHMQTHVQTHKLSTGPRKLLVAGMKGRQMLIATPLLRWYLKHGMVITKIYQVIEFLPERCFDKFEKEVSESRRLGDINAEKAIIADTMKLIGNSAYGSLIMDKTKHRKIEYVEGENKTCLKVNDPRFRTLECLDPVEQIYEVEMAKKVIHLDLPIQLAYFILQISKQKMLEFYYDF</sequence>
<keyword evidence="1" id="KW-0862">Zinc</keyword>
<dbReference type="InterPro" id="IPR013087">
    <property type="entry name" value="Znf_C2H2_type"/>
</dbReference>
<dbReference type="PANTHER" id="PTHR33206:SF1">
    <property type="entry name" value="DNA-DIRECTED DNA POLYMERASE"/>
    <property type="match status" value="1"/>
</dbReference>
<evidence type="ECO:0000259" key="2">
    <source>
        <dbReference type="PROSITE" id="PS50157"/>
    </source>
</evidence>
<evidence type="ECO:0000313" key="4">
    <source>
        <dbReference type="Proteomes" id="UP001217089"/>
    </source>
</evidence>
<evidence type="ECO:0000313" key="3">
    <source>
        <dbReference type="EMBL" id="KAJ8310506.1"/>
    </source>
</evidence>
<dbReference type="SUPFAM" id="SSF52980">
    <property type="entry name" value="Restriction endonuclease-like"/>
    <property type="match status" value="1"/>
</dbReference>
<evidence type="ECO:0000256" key="1">
    <source>
        <dbReference type="PROSITE-ProRule" id="PRU00042"/>
    </source>
</evidence>
<accession>A0ABQ9EZB8</accession>
<dbReference type="PROSITE" id="PS50157">
    <property type="entry name" value="ZINC_FINGER_C2H2_2"/>
    <property type="match status" value="1"/>
</dbReference>
<organism evidence="3 4">
    <name type="scientific">Tegillarca granosa</name>
    <name type="common">Malaysian cockle</name>
    <name type="synonym">Anadara granosa</name>
    <dbReference type="NCBI Taxonomy" id="220873"/>
    <lineage>
        <taxon>Eukaryota</taxon>
        <taxon>Metazoa</taxon>
        <taxon>Spiralia</taxon>
        <taxon>Lophotrochozoa</taxon>
        <taxon>Mollusca</taxon>
        <taxon>Bivalvia</taxon>
        <taxon>Autobranchia</taxon>
        <taxon>Pteriomorphia</taxon>
        <taxon>Arcoida</taxon>
        <taxon>Arcoidea</taxon>
        <taxon>Arcidae</taxon>
        <taxon>Tegillarca</taxon>
    </lineage>
</organism>
<proteinExistence type="predicted"/>
<feature type="domain" description="C2H2-type" evidence="2">
    <location>
        <begin position="53"/>
        <end position="80"/>
    </location>
</feature>
<dbReference type="EMBL" id="JARBDR010000640">
    <property type="protein sequence ID" value="KAJ8310506.1"/>
    <property type="molecule type" value="Genomic_DNA"/>
</dbReference>